<sequence length="306" mass="33669">MSVIFLMFLQLLAILLIAPLFDGIARKLRARFQSRVGCSIYQSYLDVFKLIKRGRTYPECSGFIFKITPYLMFAIISFMVLAMPIGYGVSPTSIKISDILLIIYLGALFRFVFAIASSQSGNALAGIGASREGMVGIYVEPTLILCLVVVMLKTQTTSLVEINALVSSGAYGYTTPSFAIASIAFLWAMYVEMGRKPYDLAEAEQELQEGVIGEYSGRDLAIIKVALMLKQFAMIAFFISIFEPWNFSNPILAILVFIIEAGAMYVLAIFIDNFGPRYKIELGAKTSSLIAFGISLIAVMLYVIGA</sequence>
<protein>
    <submittedName>
        <fullName evidence="6">Hydrogenase-4 component C</fullName>
        <ecNumber evidence="6">1.-.-.-</ecNumber>
    </submittedName>
</protein>
<dbReference type="EC" id="1.-.-.-" evidence="6"/>
<evidence type="ECO:0000313" key="6">
    <source>
        <dbReference type="EMBL" id="CZE46637.1"/>
    </source>
</evidence>
<evidence type="ECO:0000256" key="4">
    <source>
        <dbReference type="ARBA" id="ARBA00023136"/>
    </source>
</evidence>
<feature type="transmembrane region" description="Helical" evidence="5">
    <location>
        <begin position="99"/>
        <end position="116"/>
    </location>
</feature>
<feature type="transmembrane region" description="Helical" evidence="5">
    <location>
        <begin position="170"/>
        <end position="190"/>
    </location>
</feature>
<feature type="transmembrane region" description="Helical" evidence="5">
    <location>
        <begin position="282"/>
        <end position="304"/>
    </location>
</feature>
<dbReference type="InterPro" id="IPR052561">
    <property type="entry name" value="ComplexI_Subunit1"/>
</dbReference>
<dbReference type="GO" id="GO:0005886">
    <property type="term" value="C:plasma membrane"/>
    <property type="evidence" value="ECO:0007669"/>
    <property type="project" value="TreeGrafter"/>
</dbReference>
<accession>A0A128EDL1</accession>
<evidence type="ECO:0000313" key="7">
    <source>
        <dbReference type="Proteomes" id="UP000069632"/>
    </source>
</evidence>
<dbReference type="InterPro" id="IPR001694">
    <property type="entry name" value="NADH_UbQ_OxRdtase_su1/FPO"/>
</dbReference>
<proteinExistence type="predicted"/>
<organism evidence="6 7">
    <name type="scientific">Campylobacter geochelonis</name>
    <dbReference type="NCBI Taxonomy" id="1780362"/>
    <lineage>
        <taxon>Bacteria</taxon>
        <taxon>Pseudomonadati</taxon>
        <taxon>Campylobacterota</taxon>
        <taxon>Epsilonproteobacteria</taxon>
        <taxon>Campylobacterales</taxon>
        <taxon>Campylobacteraceae</taxon>
        <taxon>Campylobacter</taxon>
    </lineage>
</organism>
<feature type="transmembrane region" description="Helical" evidence="5">
    <location>
        <begin position="225"/>
        <end position="245"/>
    </location>
</feature>
<dbReference type="PANTHER" id="PTHR43359:SF1">
    <property type="entry name" value="FORMATE HYDROGENLYASE SUBUNIT 4-RELATED"/>
    <property type="match status" value="1"/>
</dbReference>
<dbReference type="EMBL" id="FIZP01000001">
    <property type="protein sequence ID" value="CZE46637.1"/>
    <property type="molecule type" value="Genomic_DNA"/>
</dbReference>
<evidence type="ECO:0000256" key="5">
    <source>
        <dbReference type="SAM" id="Phobius"/>
    </source>
</evidence>
<evidence type="ECO:0000256" key="1">
    <source>
        <dbReference type="ARBA" id="ARBA00004141"/>
    </source>
</evidence>
<feature type="transmembrane region" description="Helical" evidence="5">
    <location>
        <begin position="63"/>
        <end position="87"/>
    </location>
</feature>
<feature type="transmembrane region" description="Helical" evidence="5">
    <location>
        <begin position="251"/>
        <end position="270"/>
    </location>
</feature>
<dbReference type="Pfam" id="PF00146">
    <property type="entry name" value="NADHdh"/>
    <property type="match status" value="1"/>
</dbReference>
<dbReference type="AlphaFoldDB" id="A0A128EDL1"/>
<comment type="subcellular location">
    <subcellularLocation>
        <location evidence="1">Membrane</location>
        <topology evidence="1">Multi-pass membrane protein</topology>
    </subcellularLocation>
</comment>
<feature type="transmembrane region" description="Helical" evidence="5">
    <location>
        <begin position="6"/>
        <end position="25"/>
    </location>
</feature>
<keyword evidence="2 5" id="KW-0812">Transmembrane</keyword>
<dbReference type="PANTHER" id="PTHR43359">
    <property type="entry name" value="FORMATE HYDROGENLYASE SUBUNIT 4"/>
    <property type="match status" value="1"/>
</dbReference>
<gene>
    <name evidence="6" type="primary">hycD_1</name>
    <name evidence="6" type="ORF">ERS672216_00481</name>
</gene>
<reference evidence="6 7" key="1">
    <citation type="submission" date="2016-02" db="EMBL/GenBank/DDBJ databases">
        <authorList>
            <consortium name="Pathogen Informatics"/>
        </authorList>
    </citation>
    <scope>NUCLEOTIDE SEQUENCE [LARGE SCALE GENOMIC DNA]</scope>
    <source>
        <strain evidence="6 7">RC20</strain>
    </source>
</reference>
<keyword evidence="3 5" id="KW-1133">Transmembrane helix</keyword>
<keyword evidence="4 5" id="KW-0472">Membrane</keyword>
<name>A0A128EDL1_9BACT</name>
<evidence type="ECO:0000256" key="2">
    <source>
        <dbReference type="ARBA" id="ARBA00022692"/>
    </source>
</evidence>
<feature type="transmembrane region" description="Helical" evidence="5">
    <location>
        <begin position="137"/>
        <end position="155"/>
    </location>
</feature>
<dbReference type="OrthoDB" id="9778499at2"/>
<keyword evidence="7" id="KW-1185">Reference proteome</keyword>
<dbReference type="RefSeq" id="WP_075539995.1">
    <property type="nucleotide sequence ID" value="NZ_CP053844.1"/>
</dbReference>
<evidence type="ECO:0000256" key="3">
    <source>
        <dbReference type="ARBA" id="ARBA00022989"/>
    </source>
</evidence>
<dbReference type="Proteomes" id="UP000069632">
    <property type="component" value="Unassembled WGS sequence"/>
</dbReference>
<keyword evidence="6" id="KW-0560">Oxidoreductase</keyword>
<dbReference type="GO" id="GO:0016491">
    <property type="term" value="F:oxidoreductase activity"/>
    <property type="evidence" value="ECO:0007669"/>
    <property type="project" value="UniProtKB-KW"/>
</dbReference>